<sequence length="333" mass="38768">MRKTFQFLLLLLLISYKIAAQTERPEDFGYRRLQTIYKQDTVNILVLSKKGDEKHKKPLFLFIQGWLPKPLIILQESGKPYMVFPFQSEIFLHDYHLAIISKPCVPLIRKASELRADMAYLDSAGKFPEQYMKRDNLNYYANRNKAVIKYLKKQSWVNNDEVVVAGHSDGAVVAAKLAAVSKDVTHLIFASSNPLGRMTTIITQIRQQDDSVGTITENQIKFWEEVVNEPKNNDIKNEITYKSIYSYSLPPLDTLRKLRIPVMVAYGTKDIAAPFFDYMRVEIIRNKIKNFTFMPYVGREHNFFGFHKNGQVNYDDFGWDKVAMDWNAWLKKD</sequence>
<evidence type="ECO:0000313" key="2">
    <source>
        <dbReference type="EMBL" id="KAA5540137.1"/>
    </source>
</evidence>
<feature type="signal peptide" evidence="1">
    <location>
        <begin position="1"/>
        <end position="19"/>
    </location>
</feature>
<dbReference type="PANTHER" id="PTHR43265">
    <property type="entry name" value="ESTERASE ESTD"/>
    <property type="match status" value="1"/>
</dbReference>
<dbReference type="GO" id="GO:0052689">
    <property type="term" value="F:carboxylic ester hydrolase activity"/>
    <property type="evidence" value="ECO:0007669"/>
    <property type="project" value="TreeGrafter"/>
</dbReference>
<gene>
    <name evidence="2" type="ORF">F0145_23205</name>
</gene>
<keyword evidence="3" id="KW-1185">Reference proteome</keyword>
<organism evidence="2 3">
    <name type="scientific">Adhaeribacter rhizoryzae</name>
    <dbReference type="NCBI Taxonomy" id="2607907"/>
    <lineage>
        <taxon>Bacteria</taxon>
        <taxon>Pseudomonadati</taxon>
        <taxon>Bacteroidota</taxon>
        <taxon>Cytophagia</taxon>
        <taxon>Cytophagales</taxon>
        <taxon>Hymenobacteraceae</taxon>
        <taxon>Adhaeribacter</taxon>
    </lineage>
</organism>
<dbReference type="EMBL" id="VWSF01000028">
    <property type="protein sequence ID" value="KAA5540137.1"/>
    <property type="molecule type" value="Genomic_DNA"/>
</dbReference>
<keyword evidence="1" id="KW-0732">Signal</keyword>
<dbReference type="Proteomes" id="UP000323426">
    <property type="component" value="Unassembled WGS sequence"/>
</dbReference>
<dbReference type="InterPro" id="IPR029058">
    <property type="entry name" value="AB_hydrolase_fold"/>
</dbReference>
<dbReference type="PANTHER" id="PTHR43265:SF1">
    <property type="entry name" value="ESTERASE ESTD"/>
    <property type="match status" value="1"/>
</dbReference>
<dbReference type="RefSeq" id="WP_150092520.1">
    <property type="nucleotide sequence ID" value="NZ_VWSF01000028.1"/>
</dbReference>
<feature type="chain" id="PRO_5024301675" description="Alpha/beta hydrolase" evidence="1">
    <location>
        <begin position="20"/>
        <end position="333"/>
    </location>
</feature>
<comment type="caution">
    <text evidence="2">The sequence shown here is derived from an EMBL/GenBank/DDBJ whole genome shotgun (WGS) entry which is preliminary data.</text>
</comment>
<name>A0A5M6CY43_9BACT</name>
<evidence type="ECO:0000256" key="1">
    <source>
        <dbReference type="SAM" id="SignalP"/>
    </source>
</evidence>
<dbReference type="Gene3D" id="3.40.50.1820">
    <property type="entry name" value="alpha/beta hydrolase"/>
    <property type="match status" value="1"/>
</dbReference>
<reference evidence="2 3" key="1">
    <citation type="submission" date="2019-09" db="EMBL/GenBank/DDBJ databases">
        <title>Genome sequence and assembly of Adhaeribacter sp.</title>
        <authorList>
            <person name="Chhetri G."/>
        </authorList>
    </citation>
    <scope>NUCLEOTIDE SEQUENCE [LARGE SCALE GENOMIC DNA]</scope>
    <source>
        <strain evidence="2 3">DK36</strain>
    </source>
</reference>
<protein>
    <recommendedName>
        <fullName evidence="4">Alpha/beta hydrolase</fullName>
    </recommendedName>
</protein>
<evidence type="ECO:0008006" key="4">
    <source>
        <dbReference type="Google" id="ProtNLM"/>
    </source>
</evidence>
<dbReference type="AlphaFoldDB" id="A0A5M6CY43"/>
<proteinExistence type="predicted"/>
<dbReference type="SUPFAM" id="SSF53474">
    <property type="entry name" value="alpha/beta-Hydrolases"/>
    <property type="match status" value="1"/>
</dbReference>
<dbReference type="InterPro" id="IPR053145">
    <property type="entry name" value="AB_hydrolase_Est10"/>
</dbReference>
<accession>A0A5M6CY43</accession>
<evidence type="ECO:0000313" key="3">
    <source>
        <dbReference type="Proteomes" id="UP000323426"/>
    </source>
</evidence>